<keyword evidence="3 6" id="KW-0812">Transmembrane</keyword>
<feature type="transmembrane region" description="Helical" evidence="6">
    <location>
        <begin position="311"/>
        <end position="332"/>
    </location>
</feature>
<keyword evidence="5 6" id="KW-0472">Membrane</keyword>
<keyword evidence="6" id="KW-0807">Transducer</keyword>
<dbReference type="AlphaFoldDB" id="A0A2A4K1I4"/>
<comment type="subcellular location">
    <subcellularLocation>
        <location evidence="1 6">Cell membrane</location>
        <topology evidence="1 6">Multi-pass membrane protein</topology>
    </subcellularLocation>
</comment>
<feature type="transmembrane region" description="Helical" evidence="6">
    <location>
        <begin position="384"/>
        <end position="405"/>
    </location>
</feature>
<accession>A0A2A4K1I4</accession>
<protein>
    <recommendedName>
        <fullName evidence="6">Gustatory receptor</fullName>
    </recommendedName>
</protein>
<dbReference type="GO" id="GO:0005886">
    <property type="term" value="C:plasma membrane"/>
    <property type="evidence" value="ECO:0007669"/>
    <property type="project" value="UniProtKB-SubCell"/>
</dbReference>
<dbReference type="EMBL" id="NWSH01000264">
    <property type="protein sequence ID" value="PCG77886.1"/>
    <property type="molecule type" value="Genomic_DNA"/>
</dbReference>
<feature type="transmembrane region" description="Helical" evidence="6">
    <location>
        <begin position="175"/>
        <end position="194"/>
    </location>
</feature>
<reference evidence="7" key="1">
    <citation type="submission" date="2017-09" db="EMBL/GenBank/DDBJ databases">
        <title>Contemporary evolution of a Lepidopteran species, Heliothis virescens, in response to modern agricultural practices.</title>
        <authorList>
            <person name="Fritz M.L."/>
            <person name="Deyonke A.M."/>
            <person name="Papanicolaou A."/>
            <person name="Micinski S."/>
            <person name="Westbrook J."/>
            <person name="Gould F."/>
        </authorList>
    </citation>
    <scope>NUCLEOTIDE SEQUENCE [LARGE SCALE GENOMIC DNA]</scope>
    <source>
        <strain evidence="7">HvINT-</strain>
        <tissue evidence="7">Whole body</tissue>
    </source>
</reference>
<evidence type="ECO:0000256" key="1">
    <source>
        <dbReference type="ARBA" id="ARBA00004651"/>
    </source>
</evidence>
<comment type="caution">
    <text evidence="7">The sequence shown here is derived from an EMBL/GenBank/DDBJ whole genome shotgun (WGS) entry which is preliminary data.</text>
</comment>
<comment type="similarity">
    <text evidence="6">Belongs to the insect chemoreceptor superfamily. Gustatory receptor (GR) family.</text>
</comment>
<proteinExistence type="inferred from homology"/>
<sequence length="411" mass="47763">MKITVANKTIKDTFYTIAPVNWVLRVFNLSCIYRENGELKASWSLTKSITYVIGLAFVNVLFLITNFERWDSILQNWFSLTFADAIQMTYFIGYVEYITDLVFVIKKGREGYLKYFKTFDHIDQLLGMNSYDEIRKLILKIVGVCIIMFVVSSTIDHISWVDGYKSSSTFLFSLNYFYFFLNMLTALDGMCHVVQLEYRLKLMKELLENYYHSPNHTISNDDDKTWATKIDSGSSRVDSLKTLNYSRFTEVIGFNRCYLLLVEQAYFLNGKFGIRLLVLCINFLVNMIKLLNLFVRFATGAMVSPNGTSRLLSFASMVRLLNWAIVAFIVVYRCEQMYKQSERILDIIDLVLVNKKNSTNLTTTLEKLRNLLLTRPIKFHAAQFFTVEYTLLVSLVSTIVTYTIIMLQNLN</sequence>
<dbReference type="GO" id="GO:0007165">
    <property type="term" value="P:signal transduction"/>
    <property type="evidence" value="ECO:0007669"/>
    <property type="project" value="UniProtKB-KW"/>
</dbReference>
<organism evidence="7">
    <name type="scientific">Heliothis virescens</name>
    <name type="common">Tobacco budworm moth</name>
    <dbReference type="NCBI Taxonomy" id="7102"/>
    <lineage>
        <taxon>Eukaryota</taxon>
        <taxon>Metazoa</taxon>
        <taxon>Ecdysozoa</taxon>
        <taxon>Arthropoda</taxon>
        <taxon>Hexapoda</taxon>
        <taxon>Insecta</taxon>
        <taxon>Pterygota</taxon>
        <taxon>Neoptera</taxon>
        <taxon>Endopterygota</taxon>
        <taxon>Lepidoptera</taxon>
        <taxon>Glossata</taxon>
        <taxon>Ditrysia</taxon>
        <taxon>Noctuoidea</taxon>
        <taxon>Noctuidae</taxon>
        <taxon>Heliothinae</taxon>
        <taxon>Heliothis</taxon>
    </lineage>
</organism>
<dbReference type="InterPro" id="IPR013604">
    <property type="entry name" value="7TM_chemorcpt"/>
</dbReference>
<feature type="transmembrane region" description="Helical" evidence="6">
    <location>
        <begin position="137"/>
        <end position="155"/>
    </location>
</feature>
<evidence type="ECO:0000256" key="4">
    <source>
        <dbReference type="ARBA" id="ARBA00022989"/>
    </source>
</evidence>
<evidence type="ECO:0000256" key="5">
    <source>
        <dbReference type="ARBA" id="ARBA00023136"/>
    </source>
</evidence>
<comment type="function">
    <text evidence="6">Gustatory receptor which mediates acceptance or avoidance behavior, depending on its substrates.</text>
</comment>
<evidence type="ECO:0000313" key="7">
    <source>
        <dbReference type="EMBL" id="PCG77886.1"/>
    </source>
</evidence>
<keyword evidence="6" id="KW-0675">Receptor</keyword>
<name>A0A2A4K1I4_HELVI</name>
<gene>
    <name evidence="7" type="ORF">B5V51_5943</name>
</gene>
<evidence type="ECO:0000256" key="2">
    <source>
        <dbReference type="ARBA" id="ARBA00022475"/>
    </source>
</evidence>
<evidence type="ECO:0000256" key="6">
    <source>
        <dbReference type="RuleBase" id="RU363108"/>
    </source>
</evidence>
<feature type="transmembrane region" description="Helical" evidence="6">
    <location>
        <begin position="49"/>
        <end position="67"/>
    </location>
</feature>
<keyword evidence="2 6" id="KW-1003">Cell membrane</keyword>
<feature type="transmembrane region" description="Helical" evidence="6">
    <location>
        <begin position="87"/>
        <end position="105"/>
    </location>
</feature>
<dbReference type="GO" id="GO:0050909">
    <property type="term" value="P:sensory perception of taste"/>
    <property type="evidence" value="ECO:0007669"/>
    <property type="project" value="InterPro"/>
</dbReference>
<dbReference type="Pfam" id="PF08395">
    <property type="entry name" value="7tm_7"/>
    <property type="match status" value="1"/>
</dbReference>
<feature type="transmembrane region" description="Helical" evidence="6">
    <location>
        <begin position="276"/>
        <end position="299"/>
    </location>
</feature>
<keyword evidence="4 6" id="KW-1133">Transmembrane helix</keyword>
<evidence type="ECO:0000256" key="3">
    <source>
        <dbReference type="ARBA" id="ARBA00022692"/>
    </source>
</evidence>